<evidence type="ECO:0000256" key="2">
    <source>
        <dbReference type="ARBA" id="ARBA00023306"/>
    </source>
</evidence>
<dbReference type="Pfam" id="PF16679">
    <property type="entry name" value="CDT1_C"/>
    <property type="match status" value="1"/>
</dbReference>
<evidence type="ECO:0000313" key="6">
    <source>
        <dbReference type="Proteomes" id="UP001187192"/>
    </source>
</evidence>
<accession>A0AA88A961</accession>
<dbReference type="GO" id="GO:0005634">
    <property type="term" value="C:nucleus"/>
    <property type="evidence" value="ECO:0007669"/>
    <property type="project" value="TreeGrafter"/>
</dbReference>
<dbReference type="SMART" id="SM01075">
    <property type="entry name" value="CDT1"/>
    <property type="match status" value="1"/>
</dbReference>
<dbReference type="FunFam" id="1.10.10.1420:FF:000003">
    <property type="entry name" value="CDT1-like protein a chloroplastic"/>
    <property type="match status" value="1"/>
</dbReference>
<comment type="similarity">
    <text evidence="1">Belongs to the Cdt1 family.</text>
</comment>
<dbReference type="PANTHER" id="PTHR28637">
    <property type="entry name" value="DNA REPLICATION FACTOR CDT1"/>
    <property type="match status" value="1"/>
</dbReference>
<dbReference type="InterPro" id="IPR045173">
    <property type="entry name" value="Cdt1"/>
</dbReference>
<dbReference type="GO" id="GO:0070182">
    <property type="term" value="F:DNA polymerase binding"/>
    <property type="evidence" value="ECO:0007669"/>
    <property type="project" value="TreeGrafter"/>
</dbReference>
<feature type="compositionally biased region" description="Basic and acidic residues" evidence="3">
    <location>
        <begin position="385"/>
        <end position="397"/>
    </location>
</feature>
<proteinExistence type="inferred from homology"/>
<dbReference type="InterPro" id="IPR036390">
    <property type="entry name" value="WH_DNA-bd_sf"/>
</dbReference>
<evidence type="ECO:0000259" key="4">
    <source>
        <dbReference type="SMART" id="SM01075"/>
    </source>
</evidence>
<dbReference type="PANTHER" id="PTHR28637:SF1">
    <property type="entry name" value="DNA REPLICATION FACTOR CDT1"/>
    <property type="match status" value="1"/>
</dbReference>
<dbReference type="InterPro" id="IPR032054">
    <property type="entry name" value="Cdt1_C"/>
</dbReference>
<dbReference type="GO" id="GO:0071163">
    <property type="term" value="P:DNA replication preinitiation complex assembly"/>
    <property type="evidence" value="ECO:0007669"/>
    <property type="project" value="InterPro"/>
</dbReference>
<feature type="domain" description="CDT1 Geminin-binding" evidence="4">
    <location>
        <begin position="117"/>
        <end position="249"/>
    </location>
</feature>
<keyword evidence="6" id="KW-1185">Reference proteome</keyword>
<dbReference type="Proteomes" id="UP001187192">
    <property type="component" value="Unassembled WGS sequence"/>
</dbReference>
<dbReference type="CDD" id="cd08674">
    <property type="entry name" value="Cdt1_m"/>
    <property type="match status" value="1"/>
</dbReference>
<dbReference type="GO" id="GO:0000076">
    <property type="term" value="P:DNA replication checkpoint signaling"/>
    <property type="evidence" value="ECO:0007669"/>
    <property type="project" value="TreeGrafter"/>
</dbReference>
<feature type="compositionally biased region" description="Polar residues" evidence="3">
    <location>
        <begin position="350"/>
        <end position="379"/>
    </location>
</feature>
<dbReference type="Gramene" id="FCD_00000530-RA">
    <property type="protein sequence ID" value="FCD_00000530-RA:cds"/>
    <property type="gene ID" value="FCD_00000530"/>
</dbReference>
<dbReference type="AlphaFoldDB" id="A0AA88A961"/>
<organism evidence="5 6">
    <name type="scientific">Ficus carica</name>
    <name type="common">Common fig</name>
    <dbReference type="NCBI Taxonomy" id="3494"/>
    <lineage>
        <taxon>Eukaryota</taxon>
        <taxon>Viridiplantae</taxon>
        <taxon>Streptophyta</taxon>
        <taxon>Embryophyta</taxon>
        <taxon>Tracheophyta</taxon>
        <taxon>Spermatophyta</taxon>
        <taxon>Magnoliopsida</taxon>
        <taxon>eudicotyledons</taxon>
        <taxon>Gunneridae</taxon>
        <taxon>Pentapetalae</taxon>
        <taxon>rosids</taxon>
        <taxon>fabids</taxon>
        <taxon>Rosales</taxon>
        <taxon>Moraceae</taxon>
        <taxon>Ficeae</taxon>
        <taxon>Ficus</taxon>
    </lineage>
</organism>
<reference evidence="5" key="1">
    <citation type="submission" date="2023-07" db="EMBL/GenBank/DDBJ databases">
        <title>draft genome sequence of fig (Ficus carica).</title>
        <authorList>
            <person name="Takahashi T."/>
            <person name="Nishimura K."/>
        </authorList>
    </citation>
    <scope>NUCLEOTIDE SEQUENCE</scope>
</reference>
<dbReference type="EMBL" id="BTGU01000029">
    <property type="protein sequence ID" value="GMN48962.1"/>
    <property type="molecule type" value="Genomic_DNA"/>
</dbReference>
<sequence length="603" mass="67535">MSSSEASPSIPFRSKKPLGSSTPKAKALDRNLLSSQTPEKPPQLPRLTRNRNVALSLSEVREAAKSIRQSDRNRNRNRIDRIASLKRKIVGSPDDETVAGQKVAAKSKNEALAEPKVPEMYEILCDFFNSLDNSIRLIRLKGSTPTFANICPKVESFTDRRFTHKHLAQLKFILPEVIEIKRTLVFDERTSCMKPDLHITMNLEAIEKDEKSKSESGNLYLRRVFRKRLAEFSRSHPEGCEVPEEMLPEPFNGKQGLNSDSSRIPPSADQACDGIPEEMQRVSSSKDKVPDSVSVSEMSSEAPKNQQLAAASHLSHSFRRRFSQKPRSNDIETTSQKSTKLPFKPPVDSATHSSVNAVSSSKEITSSQVFGPTNATPSKKLSVLKTDEDSPRKKDSLESTPAKMASTPARLMAVTPALCPPKRSHMSPEDDSSSTPNKLVRRPPRTRSLKFDSPVKNNKIRDEDLDAIGSSVDNDILDILPENLLQSIRDKERKVAEERDPAISKAKRRKQMISCLPKLFNMIHFLFQSISRSVITKEELMHKILSSHTAILDRSEVEEQLSLLLELVPDWISEKSASSGDLLFRINKMSSPQSVRARLEEAK</sequence>
<comment type="caution">
    <text evidence="5">The sequence shown here is derived from an EMBL/GenBank/DDBJ whole genome shotgun (WGS) entry which is preliminary data.</text>
</comment>
<gene>
    <name evidence="5" type="ORF">TIFTF001_018130</name>
</gene>
<dbReference type="SUPFAM" id="SSF46785">
    <property type="entry name" value="Winged helix' DNA-binding domain"/>
    <property type="match status" value="1"/>
</dbReference>
<dbReference type="InterPro" id="IPR038090">
    <property type="entry name" value="Cdt1_C_WH_dom_sf"/>
</dbReference>
<evidence type="ECO:0000313" key="5">
    <source>
        <dbReference type="EMBL" id="GMN48962.1"/>
    </source>
</evidence>
<evidence type="ECO:0000256" key="1">
    <source>
        <dbReference type="ARBA" id="ARBA00008356"/>
    </source>
</evidence>
<evidence type="ECO:0000256" key="3">
    <source>
        <dbReference type="SAM" id="MobiDB-lite"/>
    </source>
</evidence>
<feature type="compositionally biased region" description="Basic residues" evidence="3">
    <location>
        <begin position="439"/>
        <end position="448"/>
    </location>
</feature>
<feature type="region of interest" description="Disordered" evidence="3">
    <location>
        <begin position="236"/>
        <end position="452"/>
    </location>
</feature>
<feature type="compositionally biased region" description="Basic and acidic residues" evidence="3">
    <location>
        <begin position="278"/>
        <end position="290"/>
    </location>
</feature>
<feature type="compositionally biased region" description="Low complexity" evidence="3">
    <location>
        <begin position="306"/>
        <end position="315"/>
    </location>
</feature>
<dbReference type="GO" id="GO:0030174">
    <property type="term" value="P:regulation of DNA-templated DNA replication initiation"/>
    <property type="evidence" value="ECO:0007669"/>
    <property type="project" value="InterPro"/>
</dbReference>
<keyword evidence="2" id="KW-0131">Cell cycle</keyword>
<dbReference type="InterPro" id="IPR014939">
    <property type="entry name" value="CDT1_Gemini-bd-like"/>
</dbReference>
<protein>
    <recommendedName>
        <fullName evidence="4">CDT1 Geminin-binding domain-containing protein</fullName>
    </recommendedName>
</protein>
<dbReference type="Pfam" id="PF08839">
    <property type="entry name" value="CDT1"/>
    <property type="match status" value="1"/>
</dbReference>
<dbReference type="Gene3D" id="1.10.10.1420">
    <property type="entry name" value="DNA replication factor Cdt1, C-terminal WH domain"/>
    <property type="match status" value="1"/>
</dbReference>
<dbReference type="GO" id="GO:0000278">
    <property type="term" value="P:mitotic cell cycle"/>
    <property type="evidence" value="ECO:0007669"/>
    <property type="project" value="TreeGrafter"/>
</dbReference>
<name>A0AA88A961_FICCA</name>
<dbReference type="CDD" id="cd08767">
    <property type="entry name" value="Cdt1_c"/>
    <property type="match status" value="1"/>
</dbReference>
<feature type="region of interest" description="Disordered" evidence="3">
    <location>
        <begin position="1"/>
        <end position="48"/>
    </location>
</feature>
<dbReference type="GO" id="GO:0003677">
    <property type="term" value="F:DNA binding"/>
    <property type="evidence" value="ECO:0007669"/>
    <property type="project" value="InterPro"/>
</dbReference>
<feature type="compositionally biased region" description="Polar residues" evidence="3">
    <location>
        <begin position="255"/>
        <end position="264"/>
    </location>
</feature>